<evidence type="ECO:0000256" key="1">
    <source>
        <dbReference type="SAM" id="Coils"/>
    </source>
</evidence>
<feature type="compositionally biased region" description="Low complexity" evidence="2">
    <location>
        <begin position="228"/>
        <end position="237"/>
    </location>
</feature>
<evidence type="ECO:0000313" key="3">
    <source>
        <dbReference type="EMBL" id="OCF60682.1"/>
    </source>
</evidence>
<feature type="compositionally biased region" description="Acidic residues" evidence="2">
    <location>
        <begin position="198"/>
        <end position="207"/>
    </location>
</feature>
<dbReference type="AlphaFoldDB" id="A0A1B9IYU6"/>
<sequence length="765" mass="85290">MSSRTRGKRAAAAPAEITAEASTSRSTRGGGKRGKAQPEEDITLGDEEALALGEAEEDDDDAEGEEEEDYQKATPSKGRKGKGRAKAGAASKGRNRGKVDIEEDQDEGEEHEEIKPSRRLRKSVSYKEVPVEEPEEEEEEDAEGEVEDAEEEEEEVKPRKRQPPVRLSSQTSNSTPRKRSRPSIKATPSANAVPAATGEEEDEDEDRTDTPYKFEKIPGGSGRGGFSVKGAAAAAARARWDKVRREKIERGEDPDEPRSSSARKPKRRREPLVPDADHVEMGSTMTIKGQEYTVGDDELVLDEDEKGNTKIDVEGRLLGGREYKLVTFTSSTRRNPDKLYTMTIDAARALGYTDSLAFLRRYPQILKLSCTADERQLLIDIGRIAGNLKHRQVTMVSVRNVFKLMGARVIKGGKWVTDDYYETEAIERCKEMGYDPGTLAENEEVNSRENQMTRDLGLGDSSLYNTNGPGGGRYSYSLTPFYPIGGPTTTFAGNGSDPFTEAGSGNKKQKLKSAGVNDQNWIYLTSKDSLAVNQQLQAYRNERLGTLDGTDLEGNWVYTVEEKAEEKEEQVQEEDKKMLAPGLDRKRSGLSHDVTRELTQQLGDDVVNGDTLQEDIVMDESCGIEDSIPIPEEKGPEIVTKDPREVDSKYHWGLGSWTRGVVRAAYEPHTHIPHVSQYTQPTSSSPYDRISYHPIISSSSTNNHNLVQSTLSGPSSRGISSVEYVIENNHDYDKEREERERLVREAEEWEKRMRRKRKSVSIGVN</sequence>
<dbReference type="InterPro" id="IPR013933">
    <property type="entry name" value="CRC_Rsc7/Swp82"/>
</dbReference>
<dbReference type="OrthoDB" id="5598844at2759"/>
<protein>
    <recommendedName>
        <fullName evidence="5">Chromatin structure-remodeling complex protein RSC7</fullName>
    </recommendedName>
</protein>
<dbReference type="Pfam" id="PF08624">
    <property type="entry name" value="CRC_subunit"/>
    <property type="match status" value="1"/>
</dbReference>
<dbReference type="STRING" id="1331196.A0A1B9IYU6"/>
<feature type="region of interest" description="Disordered" evidence="2">
    <location>
        <begin position="1"/>
        <end position="277"/>
    </location>
</feature>
<proteinExistence type="predicted"/>
<organism evidence="3 4">
    <name type="scientific">Kwoniella mangroviensis CBS 10435</name>
    <dbReference type="NCBI Taxonomy" id="1331196"/>
    <lineage>
        <taxon>Eukaryota</taxon>
        <taxon>Fungi</taxon>
        <taxon>Dikarya</taxon>
        <taxon>Basidiomycota</taxon>
        <taxon>Agaricomycotina</taxon>
        <taxon>Tremellomycetes</taxon>
        <taxon>Tremellales</taxon>
        <taxon>Cryptococcaceae</taxon>
        <taxon>Kwoniella</taxon>
    </lineage>
</organism>
<evidence type="ECO:0008006" key="5">
    <source>
        <dbReference type="Google" id="ProtNLM"/>
    </source>
</evidence>
<dbReference type="EMBL" id="KI669459">
    <property type="protein sequence ID" value="OCF60682.1"/>
    <property type="molecule type" value="Genomic_DNA"/>
</dbReference>
<feature type="compositionally biased region" description="Basic and acidic residues" evidence="2">
    <location>
        <begin position="238"/>
        <end position="251"/>
    </location>
</feature>
<keyword evidence="4" id="KW-1185">Reference proteome</keyword>
<feature type="compositionally biased region" description="Acidic residues" evidence="2">
    <location>
        <begin position="39"/>
        <end position="69"/>
    </location>
</feature>
<reference evidence="3 4" key="1">
    <citation type="submission" date="2013-07" db="EMBL/GenBank/DDBJ databases">
        <title>The Genome Sequence of Kwoniella mangroviensis CBS10435.</title>
        <authorList>
            <consortium name="The Broad Institute Genome Sequencing Platform"/>
            <person name="Cuomo C."/>
            <person name="Litvintseva A."/>
            <person name="Chen Y."/>
            <person name="Heitman J."/>
            <person name="Sun S."/>
            <person name="Springer D."/>
            <person name="Dromer F."/>
            <person name="Young S.K."/>
            <person name="Zeng Q."/>
            <person name="Gargeya S."/>
            <person name="Fitzgerald M."/>
            <person name="Abouelleil A."/>
            <person name="Alvarado L."/>
            <person name="Berlin A.M."/>
            <person name="Chapman S.B."/>
            <person name="Dewar J."/>
            <person name="Goldberg J."/>
            <person name="Griggs A."/>
            <person name="Gujja S."/>
            <person name="Hansen M."/>
            <person name="Howarth C."/>
            <person name="Imamovic A."/>
            <person name="Larimer J."/>
            <person name="McCowan C."/>
            <person name="Murphy C."/>
            <person name="Pearson M."/>
            <person name="Priest M."/>
            <person name="Roberts A."/>
            <person name="Saif S."/>
            <person name="Shea T."/>
            <person name="Sykes S."/>
            <person name="Wortman J."/>
            <person name="Nusbaum C."/>
            <person name="Birren B."/>
        </authorList>
    </citation>
    <scope>NUCLEOTIDE SEQUENCE [LARGE SCALE GENOMIC DNA]</scope>
    <source>
        <strain evidence="3 4">CBS 10435</strain>
    </source>
</reference>
<evidence type="ECO:0000256" key="2">
    <source>
        <dbReference type="SAM" id="MobiDB-lite"/>
    </source>
</evidence>
<gene>
    <name evidence="3" type="ORF">L486_00318</name>
</gene>
<accession>A0A1B9IYU6</accession>
<name>A0A1B9IYU6_9TREE</name>
<feature type="compositionally biased region" description="Acidic residues" evidence="2">
    <location>
        <begin position="101"/>
        <end position="111"/>
    </location>
</feature>
<dbReference type="Proteomes" id="UP000092583">
    <property type="component" value="Unassembled WGS sequence"/>
</dbReference>
<evidence type="ECO:0000313" key="4">
    <source>
        <dbReference type="Proteomes" id="UP000092583"/>
    </source>
</evidence>
<keyword evidence="1" id="KW-0175">Coiled coil</keyword>
<feature type="compositionally biased region" description="Acidic residues" evidence="2">
    <location>
        <begin position="131"/>
        <end position="155"/>
    </location>
</feature>
<feature type="coiled-coil region" evidence="1">
    <location>
        <begin position="732"/>
        <end position="759"/>
    </location>
</feature>
<reference evidence="4" key="2">
    <citation type="submission" date="2013-12" db="EMBL/GenBank/DDBJ databases">
        <title>Evolution of pathogenesis and genome organization in the Tremellales.</title>
        <authorList>
            <person name="Cuomo C."/>
            <person name="Litvintseva A."/>
            <person name="Heitman J."/>
            <person name="Chen Y."/>
            <person name="Sun S."/>
            <person name="Springer D."/>
            <person name="Dromer F."/>
            <person name="Young S."/>
            <person name="Zeng Q."/>
            <person name="Chapman S."/>
            <person name="Gujja S."/>
            <person name="Saif S."/>
            <person name="Birren B."/>
        </authorList>
    </citation>
    <scope>NUCLEOTIDE SEQUENCE [LARGE SCALE GENOMIC DNA]</scope>
    <source>
        <strain evidence="4">CBS 10435</strain>
    </source>
</reference>
<feature type="compositionally biased region" description="Low complexity" evidence="2">
    <location>
        <begin position="10"/>
        <end position="27"/>
    </location>
</feature>